<protein>
    <recommendedName>
        <fullName evidence="1">DUF5000 domain-containing protein</fullName>
    </recommendedName>
</protein>
<name>A0A645BRE2_9ZZZZ</name>
<sequence length="189" mass="21460">MIVGGKVINTGVPAMFGNNLEGRMTKLIDGIIDRGDNLNFFHTGGRGRTGFSRDGNMPWNIIIDLGDYYQLSRVVTVQRHSGGLANIERGQYYRSENCGEFRLYVFNEQTEKWDSLTTQRTPIPHGVSDLQIVKMGEAGDMAYFYPDDPQYTQPTRWFRYEGLHCFVDNYSSTGANCMSELTLFGKKVK</sequence>
<accession>A0A645BRE2</accession>
<comment type="caution">
    <text evidence="2">The sequence shown here is derived from an EMBL/GenBank/DDBJ whole genome shotgun (WGS) entry which is preliminary data.</text>
</comment>
<evidence type="ECO:0000259" key="1">
    <source>
        <dbReference type="Pfam" id="PF16391"/>
    </source>
</evidence>
<dbReference type="Gene3D" id="2.60.120.260">
    <property type="entry name" value="Galactose-binding domain-like"/>
    <property type="match status" value="1"/>
</dbReference>
<reference evidence="2" key="1">
    <citation type="submission" date="2019-08" db="EMBL/GenBank/DDBJ databases">
        <authorList>
            <person name="Kucharzyk K."/>
            <person name="Murdoch R.W."/>
            <person name="Higgins S."/>
            <person name="Loffler F."/>
        </authorList>
    </citation>
    <scope>NUCLEOTIDE SEQUENCE</scope>
</reference>
<proteinExistence type="predicted"/>
<feature type="domain" description="DUF5000" evidence="1">
    <location>
        <begin position="54"/>
        <end position="185"/>
    </location>
</feature>
<dbReference type="InterPro" id="IPR032164">
    <property type="entry name" value="DUF5000"/>
</dbReference>
<evidence type="ECO:0000313" key="2">
    <source>
        <dbReference type="EMBL" id="MPM67797.1"/>
    </source>
</evidence>
<organism evidence="2">
    <name type="scientific">bioreactor metagenome</name>
    <dbReference type="NCBI Taxonomy" id="1076179"/>
    <lineage>
        <taxon>unclassified sequences</taxon>
        <taxon>metagenomes</taxon>
        <taxon>ecological metagenomes</taxon>
    </lineage>
</organism>
<dbReference type="Pfam" id="PF16391">
    <property type="entry name" value="DUF5000"/>
    <property type="match status" value="1"/>
</dbReference>
<dbReference type="AlphaFoldDB" id="A0A645BRE2"/>
<gene>
    <name evidence="2" type="ORF">SDC9_114722</name>
</gene>
<dbReference type="EMBL" id="VSSQ01021898">
    <property type="protein sequence ID" value="MPM67797.1"/>
    <property type="molecule type" value="Genomic_DNA"/>
</dbReference>